<sequence>MRLCTLLPCLTLKILSSEGLMSKVKSLEGWLVFSARMEISGLFSKRKSATLLFHEKNWLPKPVYVAPTSSLVSPSWLLSSSPTVEALGWLAATFSMLGTTLRGGKATARRVMFPKARRSQSPWWTEPQASSSP</sequence>
<dbReference type="Proteomes" id="UP000824782">
    <property type="component" value="Unassembled WGS sequence"/>
</dbReference>
<evidence type="ECO:0000313" key="2">
    <source>
        <dbReference type="EMBL" id="KAG8544090.1"/>
    </source>
</evidence>
<accession>A0AAV6Z7H1</accession>
<keyword evidence="1" id="KW-0732">Signal</keyword>
<reference evidence="2" key="1">
    <citation type="thesis" date="2020" institute="ProQuest LLC" country="789 East Eisenhower Parkway, Ann Arbor, MI, USA">
        <title>Comparative Genomics and Chromosome Evolution.</title>
        <authorList>
            <person name="Mudd A.B."/>
        </authorList>
    </citation>
    <scope>NUCLEOTIDE SEQUENCE</scope>
    <source>
        <strain evidence="2">237g6f4</strain>
        <tissue evidence="2">Blood</tissue>
    </source>
</reference>
<gene>
    <name evidence="2" type="ORF">GDO81_023102</name>
</gene>
<evidence type="ECO:0000313" key="3">
    <source>
        <dbReference type="Proteomes" id="UP000824782"/>
    </source>
</evidence>
<dbReference type="AlphaFoldDB" id="A0AAV6Z7H1"/>
<dbReference type="EMBL" id="WNYA01002575">
    <property type="protein sequence ID" value="KAG8544090.1"/>
    <property type="molecule type" value="Genomic_DNA"/>
</dbReference>
<feature type="chain" id="PRO_5043843339" description="Secreted protein" evidence="1">
    <location>
        <begin position="20"/>
        <end position="133"/>
    </location>
</feature>
<organism evidence="2 3">
    <name type="scientific">Engystomops pustulosus</name>
    <name type="common">Tungara frog</name>
    <name type="synonym">Physalaemus pustulosus</name>
    <dbReference type="NCBI Taxonomy" id="76066"/>
    <lineage>
        <taxon>Eukaryota</taxon>
        <taxon>Metazoa</taxon>
        <taxon>Chordata</taxon>
        <taxon>Craniata</taxon>
        <taxon>Vertebrata</taxon>
        <taxon>Euteleostomi</taxon>
        <taxon>Amphibia</taxon>
        <taxon>Batrachia</taxon>
        <taxon>Anura</taxon>
        <taxon>Neobatrachia</taxon>
        <taxon>Hyloidea</taxon>
        <taxon>Leptodactylidae</taxon>
        <taxon>Leiuperinae</taxon>
        <taxon>Engystomops</taxon>
    </lineage>
</organism>
<keyword evidence="3" id="KW-1185">Reference proteome</keyword>
<protein>
    <recommendedName>
        <fullName evidence="4">Secreted protein</fullName>
    </recommendedName>
</protein>
<evidence type="ECO:0008006" key="4">
    <source>
        <dbReference type="Google" id="ProtNLM"/>
    </source>
</evidence>
<proteinExistence type="predicted"/>
<evidence type="ECO:0000256" key="1">
    <source>
        <dbReference type="SAM" id="SignalP"/>
    </source>
</evidence>
<feature type="signal peptide" evidence="1">
    <location>
        <begin position="1"/>
        <end position="19"/>
    </location>
</feature>
<comment type="caution">
    <text evidence="2">The sequence shown here is derived from an EMBL/GenBank/DDBJ whole genome shotgun (WGS) entry which is preliminary data.</text>
</comment>
<name>A0AAV6Z7H1_ENGPU</name>